<accession>A0A0J0XXX8</accession>
<gene>
    <name evidence="2" type="ORF">CC85DRAFT_325170</name>
</gene>
<feature type="region of interest" description="Disordered" evidence="1">
    <location>
        <begin position="153"/>
        <end position="183"/>
    </location>
</feature>
<organism evidence="2 3">
    <name type="scientific">Cutaneotrichosporon oleaginosum</name>
    <dbReference type="NCBI Taxonomy" id="879819"/>
    <lineage>
        <taxon>Eukaryota</taxon>
        <taxon>Fungi</taxon>
        <taxon>Dikarya</taxon>
        <taxon>Basidiomycota</taxon>
        <taxon>Agaricomycotina</taxon>
        <taxon>Tremellomycetes</taxon>
        <taxon>Trichosporonales</taxon>
        <taxon>Trichosporonaceae</taxon>
        <taxon>Cutaneotrichosporon</taxon>
    </lineage>
</organism>
<dbReference type="RefSeq" id="XP_018282388.1">
    <property type="nucleotide sequence ID" value="XM_018426303.1"/>
</dbReference>
<dbReference type="Proteomes" id="UP000053611">
    <property type="component" value="Unassembled WGS sequence"/>
</dbReference>
<proteinExistence type="predicted"/>
<dbReference type="EMBL" id="KQ087179">
    <property type="protein sequence ID" value="KLT45897.1"/>
    <property type="molecule type" value="Genomic_DNA"/>
</dbReference>
<dbReference type="GeneID" id="28986906"/>
<evidence type="ECO:0000256" key="1">
    <source>
        <dbReference type="SAM" id="MobiDB-lite"/>
    </source>
</evidence>
<keyword evidence="3" id="KW-1185">Reference proteome</keyword>
<sequence>MYAVGEHRPRPLPRLCADPQVLFPPHLPPCRPLLPLRSKHDGACRRRRRSPQPRACFASTDHSQPRGLGRRICRCFGSLRPRVMACRRLDSRLARTAHALPRRPRADCRPPRCPALPPARGARSCVRAQRLRAQACRLAMAAGCVRARPPPRPPGVGVLPRRGNGEFAPRVGVSPKGTTSPLVSYTPTANRARHHSTCSRCETHPASRLWQDVPVARHLPRGAHPFHLTLSSPSHFNVSHAMRHHTLTHRTLQASITHLGTIGSFE</sequence>
<evidence type="ECO:0000313" key="3">
    <source>
        <dbReference type="Proteomes" id="UP000053611"/>
    </source>
</evidence>
<dbReference type="AlphaFoldDB" id="A0A0J0XXX8"/>
<evidence type="ECO:0000313" key="2">
    <source>
        <dbReference type="EMBL" id="KLT45897.1"/>
    </source>
</evidence>
<name>A0A0J0XXX8_9TREE</name>
<reference evidence="2 3" key="1">
    <citation type="submission" date="2015-03" db="EMBL/GenBank/DDBJ databases">
        <title>Genomics and transcriptomics of the oil-accumulating basidiomycete yeast T. oleaginosus allow insights into substrate utilization and the diverse evolutionary trajectories of mating systems in fungi.</title>
        <authorList>
            <consortium name="DOE Joint Genome Institute"/>
            <person name="Kourist R."/>
            <person name="Kracht O."/>
            <person name="Bracharz F."/>
            <person name="Lipzen A."/>
            <person name="Nolan M."/>
            <person name="Ohm R."/>
            <person name="Grigoriev I."/>
            <person name="Sun S."/>
            <person name="Heitman J."/>
            <person name="Bruck T."/>
            <person name="Nowrousian M."/>
        </authorList>
    </citation>
    <scope>NUCLEOTIDE SEQUENCE [LARGE SCALE GENOMIC DNA]</scope>
    <source>
        <strain evidence="2 3">IBC0246</strain>
    </source>
</reference>
<protein>
    <submittedName>
        <fullName evidence="2">Uncharacterized protein</fullName>
    </submittedName>
</protein>